<dbReference type="SUPFAM" id="SSF52540">
    <property type="entry name" value="P-loop containing nucleoside triphosphate hydrolases"/>
    <property type="match status" value="1"/>
</dbReference>
<accession>A0A7W7NYG0</accession>
<name>A0A7W7NYG0_PSENT</name>
<reference evidence="2 3" key="1">
    <citation type="submission" date="2020-08" db="EMBL/GenBank/DDBJ databases">
        <title>Functional genomics of gut bacteria from endangered species of beetles.</title>
        <authorList>
            <person name="Carlos-Shanley C."/>
        </authorList>
    </citation>
    <scope>NUCLEOTIDE SEQUENCE [LARGE SCALE GENOMIC DNA]</scope>
    <source>
        <strain evidence="2 3">S00179</strain>
    </source>
</reference>
<dbReference type="AlphaFoldDB" id="A0A7W7NYG0"/>
<evidence type="ECO:0000313" key="3">
    <source>
        <dbReference type="Proteomes" id="UP000566995"/>
    </source>
</evidence>
<sequence>MGFGHNLANAINKVFKTNVQHYCQLETASGKNELVTRDGGLVTCLEIKGTYGIVGADAFATLLQTLDEGLGAALKRPGHRLQFVFRRDPLNSREGLRRSIEGILRTIHNLKLDLDGMVKERQRFLETKTVLETCHLVLTTSPKAMHPDILKSSMKERAQKASRNGGLKPGSHGQSSGVEIPGLEMLHTGFVTLVMAKLNEAKISSAKLNAHEFVHMIRRQVTMFDTSDAWRAYLPGDPLPFRLVDESPSHGDISHFMMPDIAHQVFSREPAQDTEDSTLVNTGEWRIAPLMVDQRPQTPKPFAELFQSIDRNVPWQMSMVIDSGHDRVKQMISRKKTFASFVAWASSENVVIRDAAEDLLLIAQENTLVSAQITFSTWGQGLEDVRRNRSKLKTALEAWGQLQIIEERGDPVEAWLNTVPGFSANHLATPLPLQSREAIGMSPITRPVSPWSEGSLLYRTPDEKPFPLLPGSDLQTANMEIVFAPPGFGKSFYLAAANTALLTRLGNEVIPRIGILDIGFSSEQWVNLIRDALPDHMKHLAQTFRMEMDAKYAVNIFDNPLGCQRPMQVDREFVVNMMILLCTPAGRKSAPPRLAELISALVDEMYNYFSEDGTPRNYDFGICPEVDKALADAGIELSKYDNVTWWKVVHQLHKKGMHGAAIKAQTFAVPTLADATEVLSSVTAIKDVYGKATVEGSNELLLDYVRQMLSQVVAEYKILSMPTVFSLGEARIVSIDLMNVARDGSDQALKKTAIMYMLARNILCKEFYRKAEWTLPQIPPDYQAYHRKIIEKDESIPKKLCMDEFHRTSPVPAIQRQAETDIREGRKFDVHVSLVSQLLDDFSDTIIKMVNNVLIFSKGMSELSTREIIDKFGLGPDTIRTMSRWMTPPGPEGSSVLYIGQLKDEASPKVEQVLRLSLGPMEVWAYSTTPQDVALRRRITARIGLSNALAVLAAEYPKGSAKADIQKLLADNAVKLEELDENSNLFDAIADKVIKEHARLIDPSKIRVAA</sequence>
<proteinExistence type="predicted"/>
<dbReference type="Gene3D" id="3.40.50.300">
    <property type="entry name" value="P-loop containing nucleotide triphosphate hydrolases"/>
    <property type="match status" value="1"/>
</dbReference>
<feature type="region of interest" description="Disordered" evidence="1">
    <location>
        <begin position="154"/>
        <end position="179"/>
    </location>
</feature>
<dbReference type="Proteomes" id="UP000566995">
    <property type="component" value="Unassembled WGS sequence"/>
</dbReference>
<protein>
    <submittedName>
        <fullName evidence="2">Intracellular multiplication protein IcmB</fullName>
    </submittedName>
</protein>
<comment type="caution">
    <text evidence="2">The sequence shown here is derived from an EMBL/GenBank/DDBJ whole genome shotgun (WGS) entry which is preliminary data.</text>
</comment>
<organism evidence="2 3">
    <name type="scientific">Pseudomonas nitroreducens</name>
    <dbReference type="NCBI Taxonomy" id="46680"/>
    <lineage>
        <taxon>Bacteria</taxon>
        <taxon>Pseudomonadati</taxon>
        <taxon>Pseudomonadota</taxon>
        <taxon>Gammaproteobacteria</taxon>
        <taxon>Pseudomonadales</taxon>
        <taxon>Pseudomonadaceae</taxon>
        <taxon>Pseudomonas</taxon>
    </lineage>
</organism>
<evidence type="ECO:0000256" key="1">
    <source>
        <dbReference type="SAM" id="MobiDB-lite"/>
    </source>
</evidence>
<dbReference type="RefSeq" id="WP_184585678.1">
    <property type="nucleotide sequence ID" value="NZ_JACHLI010000001.1"/>
</dbReference>
<evidence type="ECO:0000313" key="2">
    <source>
        <dbReference type="EMBL" id="MBB4861411.1"/>
    </source>
</evidence>
<dbReference type="InterPro" id="IPR027417">
    <property type="entry name" value="P-loop_NTPase"/>
</dbReference>
<dbReference type="EMBL" id="JACHLI010000001">
    <property type="protein sequence ID" value="MBB4861411.1"/>
    <property type="molecule type" value="Genomic_DNA"/>
</dbReference>
<gene>
    <name evidence="2" type="ORF">HNP46_000222</name>
</gene>